<protein>
    <submittedName>
        <fullName evidence="2">Muscarinic receptor 2-like protein</fullName>
    </submittedName>
</protein>
<keyword evidence="1" id="KW-0812">Transmembrane</keyword>
<keyword evidence="1" id="KW-0472">Membrane</keyword>
<keyword evidence="1" id="KW-1133">Transmembrane helix</keyword>
<reference evidence="2" key="1">
    <citation type="journal article" date="2008" name="Science">
        <title>Massive horizontal gene transfer in bdelloid rotifers.</title>
        <authorList>
            <person name="Gladyshev E.A."/>
            <person name="Meselson M.S."/>
            <person name="Arkhipova I.R."/>
        </authorList>
    </citation>
    <scope>NUCLEOTIDE SEQUENCE</scope>
</reference>
<feature type="transmembrane region" description="Helical" evidence="1">
    <location>
        <begin position="6"/>
        <end position="31"/>
    </location>
</feature>
<evidence type="ECO:0000313" key="2">
    <source>
        <dbReference type="EMBL" id="ACD54771.1"/>
    </source>
</evidence>
<dbReference type="EMBL" id="EU643486">
    <property type="protein sequence ID" value="ACD54771.1"/>
    <property type="molecule type" value="Genomic_DNA"/>
</dbReference>
<feature type="transmembrane region" description="Helical" evidence="1">
    <location>
        <begin position="79"/>
        <end position="99"/>
    </location>
</feature>
<dbReference type="Gene3D" id="1.20.1070.10">
    <property type="entry name" value="Rhodopsin 7-helix transmembrane proteins"/>
    <property type="match status" value="1"/>
</dbReference>
<dbReference type="SUPFAM" id="SSF81321">
    <property type="entry name" value="Family A G protein-coupled receptor-like"/>
    <property type="match status" value="1"/>
</dbReference>
<feature type="transmembrane region" description="Helical" evidence="1">
    <location>
        <begin position="120"/>
        <end position="142"/>
    </location>
</feature>
<dbReference type="AlphaFoldDB" id="B3G4M3"/>
<name>B3G4M3_ADIVA</name>
<sequence>MVNITYILVILEIIFLALVLCLTTIYSIAILSHRRFYHPNNMFILNIYFTIMASAIFFMTYILSGIFDSRRFVISDVCLIIYYTYCIASIQIPFAFVAFTTYRFCLILYHTRPFFRTNKWVILCIGGQWISEFVISAPLFLLSHDVSGIHFRKLTIE</sequence>
<evidence type="ECO:0000256" key="1">
    <source>
        <dbReference type="SAM" id="Phobius"/>
    </source>
</evidence>
<keyword evidence="2" id="KW-0675">Receptor</keyword>
<feature type="transmembrane region" description="Helical" evidence="1">
    <location>
        <begin position="43"/>
        <end position="67"/>
    </location>
</feature>
<accession>B3G4M3</accession>
<organism evidence="2">
    <name type="scientific">Adineta vaga</name>
    <name type="common">Rotifer</name>
    <name type="synonym">Callidina vaga</name>
    <dbReference type="NCBI Taxonomy" id="104782"/>
    <lineage>
        <taxon>Eukaryota</taxon>
        <taxon>Metazoa</taxon>
        <taxon>Spiralia</taxon>
        <taxon>Gnathifera</taxon>
        <taxon>Rotifera</taxon>
        <taxon>Eurotatoria</taxon>
        <taxon>Bdelloidea</taxon>
        <taxon>Adinetida</taxon>
        <taxon>Adinetidae</taxon>
        <taxon>Adineta</taxon>
    </lineage>
</organism>
<proteinExistence type="predicted"/>